<proteinExistence type="predicted"/>
<dbReference type="EMBL" id="JAGFNP010000007">
    <property type="protein sequence ID" value="MBO3733953.1"/>
    <property type="molecule type" value="Genomic_DNA"/>
</dbReference>
<comment type="caution">
    <text evidence="1">The sequence shown here is derived from an EMBL/GenBank/DDBJ whole genome shotgun (WGS) entry which is preliminary data.</text>
</comment>
<sequence length="174" mass="19942">MKLLFIAPRSVWRKALALETRLALDEGHTVRVVAEEHPGLKLDPRVEVRWISAGELHTPEPRLQRLLLRRLPLGGLRRIGRGPLRRPAEKVARRWKRTVIDPRDKDRRRATEALRVARRIERISAAVAEYDADWIVLCEPQAVELAVDWLPAVLDAKPALTTTFSYEPRAPHAI</sequence>
<dbReference type="RefSeq" id="WP_208496983.1">
    <property type="nucleotide sequence ID" value="NZ_JAGFNP010000007.1"/>
</dbReference>
<organism evidence="1 2">
    <name type="scientific">Glycomyces niveus</name>
    <dbReference type="NCBI Taxonomy" id="2820287"/>
    <lineage>
        <taxon>Bacteria</taxon>
        <taxon>Bacillati</taxon>
        <taxon>Actinomycetota</taxon>
        <taxon>Actinomycetes</taxon>
        <taxon>Glycomycetales</taxon>
        <taxon>Glycomycetaceae</taxon>
        <taxon>Glycomyces</taxon>
    </lineage>
</organism>
<evidence type="ECO:0000313" key="2">
    <source>
        <dbReference type="Proteomes" id="UP000681341"/>
    </source>
</evidence>
<evidence type="ECO:0000313" key="1">
    <source>
        <dbReference type="EMBL" id="MBO3733953.1"/>
    </source>
</evidence>
<reference evidence="1 2" key="1">
    <citation type="submission" date="2021-03" db="EMBL/GenBank/DDBJ databases">
        <title>Glycomyces sp. nov., a novel actinomycete isolated from soil.</title>
        <authorList>
            <person name="Yang X."/>
            <person name="Xu X."/>
        </authorList>
    </citation>
    <scope>NUCLEOTIDE SEQUENCE [LARGE SCALE GENOMIC DNA]</scope>
    <source>
        <strain evidence="1 2">NEAU-S30</strain>
    </source>
</reference>
<protein>
    <submittedName>
        <fullName evidence="1">Uncharacterized protein</fullName>
    </submittedName>
</protein>
<keyword evidence="2" id="KW-1185">Reference proteome</keyword>
<accession>A0ABS3U861</accession>
<dbReference type="Proteomes" id="UP000681341">
    <property type="component" value="Unassembled WGS sequence"/>
</dbReference>
<gene>
    <name evidence="1" type="ORF">J5V16_14085</name>
</gene>
<name>A0ABS3U861_9ACTN</name>